<dbReference type="AlphaFoldDB" id="A0AAN8S9Z5"/>
<dbReference type="Proteomes" id="UP001372834">
    <property type="component" value="Unassembled WGS sequence"/>
</dbReference>
<name>A0AAN8S9Z5_POLSC</name>
<dbReference type="EMBL" id="JAWJWE010000004">
    <property type="protein sequence ID" value="KAK6636760.1"/>
    <property type="molecule type" value="Genomic_DNA"/>
</dbReference>
<proteinExistence type="predicted"/>
<organism evidence="1 2">
    <name type="scientific">Polyplax serrata</name>
    <name type="common">Common mouse louse</name>
    <dbReference type="NCBI Taxonomy" id="468196"/>
    <lineage>
        <taxon>Eukaryota</taxon>
        <taxon>Metazoa</taxon>
        <taxon>Ecdysozoa</taxon>
        <taxon>Arthropoda</taxon>
        <taxon>Hexapoda</taxon>
        <taxon>Insecta</taxon>
        <taxon>Pterygota</taxon>
        <taxon>Neoptera</taxon>
        <taxon>Paraneoptera</taxon>
        <taxon>Psocodea</taxon>
        <taxon>Troctomorpha</taxon>
        <taxon>Phthiraptera</taxon>
        <taxon>Anoplura</taxon>
        <taxon>Polyplacidae</taxon>
        <taxon>Polyplax</taxon>
    </lineage>
</organism>
<reference evidence="1 2" key="1">
    <citation type="submission" date="2023-10" db="EMBL/GenBank/DDBJ databases">
        <title>Genomes of two closely related lineages of the louse Polyplax serrata with different host specificities.</title>
        <authorList>
            <person name="Martinu J."/>
            <person name="Tarabai H."/>
            <person name="Stefka J."/>
            <person name="Hypsa V."/>
        </authorList>
    </citation>
    <scope>NUCLEOTIDE SEQUENCE [LARGE SCALE GENOMIC DNA]</scope>
    <source>
        <strain evidence="1">HR10_N</strain>
    </source>
</reference>
<protein>
    <submittedName>
        <fullName evidence="1">Uncharacterized protein</fullName>
    </submittedName>
</protein>
<accession>A0AAN8S9Z5</accession>
<evidence type="ECO:0000313" key="1">
    <source>
        <dbReference type="EMBL" id="KAK6636760.1"/>
    </source>
</evidence>
<evidence type="ECO:0000313" key="2">
    <source>
        <dbReference type="Proteomes" id="UP001372834"/>
    </source>
</evidence>
<gene>
    <name evidence="1" type="ORF">RUM43_010423</name>
</gene>
<comment type="caution">
    <text evidence="1">The sequence shown here is derived from an EMBL/GenBank/DDBJ whole genome shotgun (WGS) entry which is preliminary data.</text>
</comment>
<sequence>MRLTTCKPREQRTGLAGFKGRRTRVANGQTSPTVGFWGPTLQTTRSFHRKFWTTLAGDEVTSTSTWVIDNPTGHLVYGGESITINKSE</sequence>